<feature type="compositionally biased region" description="Basic and acidic residues" evidence="1">
    <location>
        <begin position="34"/>
        <end position="48"/>
    </location>
</feature>
<sequence>MGIQLKAFILQNGPPSDSSRRVTAHPSEGSGKGPEARRSTSGQRREASRACDEFLAIAPIKGKATACLISHEHREALRKRLRFQ</sequence>
<evidence type="ECO:0000313" key="2">
    <source>
        <dbReference type="EMBL" id="RRT83731.1"/>
    </source>
</evidence>
<evidence type="ECO:0000313" key="3">
    <source>
        <dbReference type="Proteomes" id="UP000287651"/>
    </source>
</evidence>
<proteinExistence type="predicted"/>
<dbReference type="EMBL" id="AMZH03000439">
    <property type="protein sequence ID" value="RRT83731.1"/>
    <property type="molecule type" value="Genomic_DNA"/>
</dbReference>
<reference evidence="2 3" key="1">
    <citation type="journal article" date="2014" name="Agronomy (Basel)">
        <title>A Draft Genome Sequence for Ensete ventricosum, the Drought-Tolerant Tree Against Hunger.</title>
        <authorList>
            <person name="Harrison J."/>
            <person name="Moore K.A."/>
            <person name="Paszkiewicz K."/>
            <person name="Jones T."/>
            <person name="Grant M."/>
            <person name="Ambacheew D."/>
            <person name="Muzemil S."/>
            <person name="Studholme D.J."/>
        </authorList>
    </citation>
    <scope>NUCLEOTIDE SEQUENCE [LARGE SCALE GENOMIC DNA]</scope>
</reference>
<feature type="region of interest" description="Disordered" evidence="1">
    <location>
        <begin position="9"/>
        <end position="48"/>
    </location>
</feature>
<dbReference type="Proteomes" id="UP000287651">
    <property type="component" value="Unassembled WGS sequence"/>
</dbReference>
<protein>
    <submittedName>
        <fullName evidence="2">Uncharacterized protein</fullName>
    </submittedName>
</protein>
<name>A0A427B5H1_ENSVE</name>
<gene>
    <name evidence="2" type="ORF">B296_00016874</name>
</gene>
<accession>A0A427B5H1</accession>
<evidence type="ECO:0000256" key="1">
    <source>
        <dbReference type="SAM" id="MobiDB-lite"/>
    </source>
</evidence>
<dbReference type="AlphaFoldDB" id="A0A427B5H1"/>
<organism evidence="2 3">
    <name type="scientific">Ensete ventricosum</name>
    <name type="common">Abyssinian banana</name>
    <name type="synonym">Musa ensete</name>
    <dbReference type="NCBI Taxonomy" id="4639"/>
    <lineage>
        <taxon>Eukaryota</taxon>
        <taxon>Viridiplantae</taxon>
        <taxon>Streptophyta</taxon>
        <taxon>Embryophyta</taxon>
        <taxon>Tracheophyta</taxon>
        <taxon>Spermatophyta</taxon>
        <taxon>Magnoliopsida</taxon>
        <taxon>Liliopsida</taxon>
        <taxon>Zingiberales</taxon>
        <taxon>Musaceae</taxon>
        <taxon>Ensete</taxon>
    </lineage>
</organism>
<comment type="caution">
    <text evidence="2">The sequence shown here is derived from an EMBL/GenBank/DDBJ whole genome shotgun (WGS) entry which is preliminary data.</text>
</comment>